<evidence type="ECO:0000313" key="1">
    <source>
        <dbReference type="EMBL" id="CAJ0597344.1"/>
    </source>
</evidence>
<dbReference type="PANTHER" id="PTHR31562">
    <property type="entry name" value="PROTEIN CBG18972"/>
    <property type="match status" value="1"/>
</dbReference>
<dbReference type="InterPro" id="IPR029044">
    <property type="entry name" value="Nucleotide-diphossugar_trans"/>
</dbReference>
<gene>
    <name evidence="1" type="ORF">CYNAS_LOCUS9327</name>
</gene>
<comment type="caution">
    <text evidence="1">The sequence shown here is derived from an EMBL/GenBank/DDBJ whole genome shotgun (WGS) entry which is preliminary data.</text>
</comment>
<sequence>MENLVRVVEDNQDVGYGGYPGQLLKSHSEQRIAIVVVIMGHKGIGKYQKAMLSISCYAKVQGYDFRVLNTSHYTDRCQQKNGTAWARDNWITNSLWSLKRDFMIHGWKENQLRTYHSIPVPIASKSTAAWYNPLGGSINMSLCTPGNTSWLYDRNLLIAKNDIDRRLQYIAKDAEKRKAAVLRTLQSLRNASDK</sequence>
<dbReference type="AlphaFoldDB" id="A0AA36GSJ5"/>
<proteinExistence type="predicted"/>
<dbReference type="Proteomes" id="UP001176961">
    <property type="component" value="Unassembled WGS sequence"/>
</dbReference>
<protein>
    <submittedName>
        <fullName evidence="1">Uncharacterized protein</fullName>
    </submittedName>
</protein>
<reference evidence="1" key="1">
    <citation type="submission" date="2023-07" db="EMBL/GenBank/DDBJ databases">
        <authorList>
            <consortium name="CYATHOMIX"/>
        </authorList>
    </citation>
    <scope>NUCLEOTIDE SEQUENCE</scope>
    <source>
        <strain evidence="1">N/A</strain>
    </source>
</reference>
<evidence type="ECO:0000313" key="2">
    <source>
        <dbReference type="Proteomes" id="UP001176961"/>
    </source>
</evidence>
<name>A0AA36GSJ5_CYLNA</name>
<dbReference type="PANTHER" id="PTHR31562:SF9">
    <property type="entry name" value="GLYCOSYLTRANSFERASE FAMILY 8 PROTEIN"/>
    <property type="match status" value="1"/>
</dbReference>
<accession>A0AA36GSJ5</accession>
<dbReference type="InterPro" id="IPR004988">
    <property type="entry name" value="DUF273"/>
</dbReference>
<dbReference type="Pfam" id="PF03314">
    <property type="entry name" value="DUF273"/>
    <property type="match status" value="1"/>
</dbReference>
<dbReference type="Gene3D" id="3.90.550.10">
    <property type="entry name" value="Spore Coat Polysaccharide Biosynthesis Protein SpsA, Chain A"/>
    <property type="match status" value="1"/>
</dbReference>
<dbReference type="EMBL" id="CATQJL010000223">
    <property type="protein sequence ID" value="CAJ0597344.1"/>
    <property type="molecule type" value="Genomic_DNA"/>
</dbReference>
<organism evidence="1 2">
    <name type="scientific">Cylicocyclus nassatus</name>
    <name type="common">Nematode worm</name>
    <dbReference type="NCBI Taxonomy" id="53992"/>
    <lineage>
        <taxon>Eukaryota</taxon>
        <taxon>Metazoa</taxon>
        <taxon>Ecdysozoa</taxon>
        <taxon>Nematoda</taxon>
        <taxon>Chromadorea</taxon>
        <taxon>Rhabditida</taxon>
        <taxon>Rhabditina</taxon>
        <taxon>Rhabditomorpha</taxon>
        <taxon>Strongyloidea</taxon>
        <taxon>Strongylidae</taxon>
        <taxon>Cylicocyclus</taxon>
    </lineage>
</organism>
<keyword evidence="2" id="KW-1185">Reference proteome</keyword>